<dbReference type="InterPro" id="IPR036652">
    <property type="entry name" value="YjeF_N_dom_sf"/>
</dbReference>
<reference evidence="22" key="1">
    <citation type="submission" date="2020-12" db="EMBL/GenBank/DDBJ databases">
        <title>M. sibirica DSM 26468T genome.</title>
        <authorList>
            <person name="Thieme N."/>
            <person name="Rettenmaier R."/>
            <person name="Zverlov V."/>
            <person name="Liebl W."/>
        </authorList>
    </citation>
    <scope>NUCLEOTIDE SEQUENCE</scope>
    <source>
        <strain evidence="22">DSM 26468</strain>
    </source>
</reference>
<dbReference type="SUPFAM" id="SSF53613">
    <property type="entry name" value="Ribokinase-like"/>
    <property type="match status" value="1"/>
</dbReference>
<dbReference type="GO" id="GO:0052855">
    <property type="term" value="F:ADP-dependent NAD(P)H-hydrate dehydratase activity"/>
    <property type="evidence" value="ECO:0007669"/>
    <property type="project" value="UniProtKB-UniRule"/>
</dbReference>
<dbReference type="HAMAP" id="MF_01966">
    <property type="entry name" value="NADHX_epimerase"/>
    <property type="match status" value="1"/>
</dbReference>
<feature type="binding site" evidence="18">
    <location>
        <position position="153"/>
    </location>
    <ligand>
        <name>(6S)-NADPHX</name>
        <dbReference type="ChEBI" id="CHEBI:64076"/>
    </ligand>
</feature>
<evidence type="ECO:0000256" key="14">
    <source>
        <dbReference type="ARBA" id="ARBA00025153"/>
    </source>
</evidence>
<dbReference type="Pfam" id="PF01256">
    <property type="entry name" value="Carb_kinase"/>
    <property type="match status" value="1"/>
</dbReference>
<evidence type="ECO:0000256" key="5">
    <source>
        <dbReference type="ARBA" id="ARBA00022723"/>
    </source>
</evidence>
<sequence>MKFALNSKSTKHMDDITVNEIKIPALVLMERAALQTVERIKERIDKSSRILAVCGPGNNGGDGIAAGRILYLQGYHVAILLLFDEEKATEQTKVQIEIAKNLGITFENSNKLHEYNIIIDAILGVGLSRPVTGIYENIIQEINQTKNLVFSVDIPSGISADTGAVLNMAVRADETITFGVQKLGLLLYPGAEYAGRITVADIGFPEAAIQQTEPDAFYYEAEDLAKLPIRCNYSHKGTYGKVLVIAGSKGVSGAAFLSAKAAYRMGAGLVKVLTCADNREIIQTLLPEALFEAYDRNDMQKSEQNREILKALRWASVIVIGPGLGQSEKANELLSIVINEAQVPVIIDADGLNILARWLDKQSNDLEKRLELVNDLLADGTILTPHLRELSRILGEEVSFITDNIIDTAGRCSYNSKLIHVIKDARTVVAHKNKKYINISGNNGMATGGSGDVLTGMIAAMIAQGMPSFEAACLAVYIHGLAGDEACKEKGPYSLMADDIVEAINKVLKN</sequence>
<keyword evidence="13" id="KW-0511">Multifunctional enzyme</keyword>
<dbReference type="GO" id="GO:0005524">
    <property type="term" value="F:ATP binding"/>
    <property type="evidence" value="ECO:0007669"/>
    <property type="project" value="UniProtKB-UniRule"/>
</dbReference>
<evidence type="ECO:0000256" key="15">
    <source>
        <dbReference type="ARBA" id="ARBA00048238"/>
    </source>
</evidence>
<comment type="function">
    <text evidence="17">Catalyzes the dehydration of the S-form of NAD(P)HX at the expense of ADP, which is converted to AMP. Together with NAD(P)HX epimerase, which catalyzes the epimerization of the S- and R-forms, the enzyme allows the repair of both epimers of NAD(P)HX, a damaged form of NAD(P)H that is a result of enzymatic or heat-dependent hydration.</text>
</comment>
<name>A0A8J7H509_9FIRM</name>
<comment type="cofactor">
    <cofactor evidence="18 19">
        <name>K(+)</name>
        <dbReference type="ChEBI" id="CHEBI:29103"/>
    </cofactor>
    <text evidence="18 19">Binds 1 potassium ion per subunit.</text>
</comment>
<dbReference type="PANTHER" id="PTHR12592:SF0">
    <property type="entry name" value="ATP-DEPENDENT (S)-NAD(P)H-HYDRATE DEHYDRATASE"/>
    <property type="match status" value="1"/>
</dbReference>
<dbReference type="EC" id="4.2.1.136" evidence="19"/>
<feature type="binding site" evidence="18">
    <location>
        <position position="156"/>
    </location>
    <ligand>
        <name>K(+)</name>
        <dbReference type="ChEBI" id="CHEBI:29103"/>
    </ligand>
</feature>
<evidence type="ECO:0000256" key="11">
    <source>
        <dbReference type="ARBA" id="ARBA00023235"/>
    </source>
</evidence>
<keyword evidence="9 18" id="KW-0630">Potassium</keyword>
<dbReference type="PANTHER" id="PTHR12592">
    <property type="entry name" value="ATP-DEPENDENT (S)-NAD(P)H-HYDRATE DEHYDRATASE FAMILY MEMBER"/>
    <property type="match status" value="1"/>
</dbReference>
<evidence type="ECO:0000256" key="7">
    <source>
        <dbReference type="ARBA" id="ARBA00022840"/>
    </source>
</evidence>
<dbReference type="HAMAP" id="MF_01965">
    <property type="entry name" value="NADHX_dehydratase"/>
    <property type="match status" value="1"/>
</dbReference>
<feature type="binding site" evidence="18">
    <location>
        <begin position="124"/>
        <end position="130"/>
    </location>
    <ligand>
        <name>(6S)-NADPHX</name>
        <dbReference type="ChEBI" id="CHEBI:64076"/>
    </ligand>
</feature>
<dbReference type="Proteomes" id="UP000623269">
    <property type="component" value="Unassembled WGS sequence"/>
</dbReference>
<evidence type="ECO:0000256" key="13">
    <source>
        <dbReference type="ARBA" id="ARBA00023268"/>
    </source>
</evidence>
<keyword evidence="23" id="KW-1185">Reference proteome</keyword>
<evidence type="ECO:0000256" key="3">
    <source>
        <dbReference type="ARBA" id="ARBA00006001"/>
    </source>
</evidence>
<comment type="caution">
    <text evidence="22">The sequence shown here is derived from an EMBL/GenBank/DDBJ whole genome shotgun (WGS) entry which is preliminary data.</text>
</comment>
<dbReference type="GO" id="GO:0052856">
    <property type="term" value="F:NAD(P)HX epimerase activity"/>
    <property type="evidence" value="ECO:0007669"/>
    <property type="project" value="UniProtKB-UniRule"/>
</dbReference>
<keyword evidence="7 17" id="KW-0067">ATP-binding</keyword>
<dbReference type="Pfam" id="PF03853">
    <property type="entry name" value="YjeF_N"/>
    <property type="match status" value="1"/>
</dbReference>
<dbReference type="InterPro" id="IPR017953">
    <property type="entry name" value="Carbohydrate_kinase_pred_CS"/>
</dbReference>
<comment type="similarity">
    <text evidence="3 19">In the N-terminal section; belongs to the NnrE/AIBP family.</text>
</comment>
<comment type="similarity">
    <text evidence="4 19">In the C-terminal section; belongs to the NnrD/CARKD family.</text>
</comment>
<comment type="catalytic activity">
    <reaction evidence="16 17 19">
        <text>(6S)-NADPHX + ADP = AMP + phosphate + NADPH + H(+)</text>
        <dbReference type="Rhea" id="RHEA:32235"/>
        <dbReference type="ChEBI" id="CHEBI:15378"/>
        <dbReference type="ChEBI" id="CHEBI:43474"/>
        <dbReference type="ChEBI" id="CHEBI:57783"/>
        <dbReference type="ChEBI" id="CHEBI:64076"/>
        <dbReference type="ChEBI" id="CHEBI:456215"/>
        <dbReference type="ChEBI" id="CHEBI:456216"/>
        <dbReference type="EC" id="4.2.1.136"/>
    </reaction>
</comment>
<evidence type="ECO:0000256" key="6">
    <source>
        <dbReference type="ARBA" id="ARBA00022741"/>
    </source>
</evidence>
<evidence type="ECO:0000256" key="12">
    <source>
        <dbReference type="ARBA" id="ARBA00023239"/>
    </source>
</evidence>
<dbReference type="GO" id="GO:0046872">
    <property type="term" value="F:metal ion binding"/>
    <property type="evidence" value="ECO:0007669"/>
    <property type="project" value="UniProtKB-UniRule"/>
</dbReference>
<comment type="catalytic activity">
    <reaction evidence="1 18 19">
        <text>(6R)-NADHX = (6S)-NADHX</text>
        <dbReference type="Rhea" id="RHEA:32215"/>
        <dbReference type="ChEBI" id="CHEBI:64074"/>
        <dbReference type="ChEBI" id="CHEBI:64075"/>
        <dbReference type="EC" id="5.1.99.6"/>
    </reaction>
</comment>
<comment type="catalytic activity">
    <reaction evidence="2 18 19">
        <text>(6R)-NADPHX = (6S)-NADPHX</text>
        <dbReference type="Rhea" id="RHEA:32227"/>
        <dbReference type="ChEBI" id="CHEBI:64076"/>
        <dbReference type="ChEBI" id="CHEBI:64077"/>
        <dbReference type="EC" id="5.1.99.6"/>
    </reaction>
</comment>
<feature type="binding site" evidence="18">
    <location>
        <begin position="58"/>
        <end position="62"/>
    </location>
    <ligand>
        <name>(6S)-NADPHX</name>
        <dbReference type="ChEBI" id="CHEBI:64076"/>
    </ligand>
</feature>
<dbReference type="AlphaFoldDB" id="A0A8J7H509"/>
<comment type="cofactor">
    <cofactor evidence="17">
        <name>Mg(2+)</name>
        <dbReference type="ChEBI" id="CHEBI:18420"/>
    </cofactor>
</comment>
<evidence type="ECO:0000256" key="4">
    <source>
        <dbReference type="ARBA" id="ARBA00009524"/>
    </source>
</evidence>
<feature type="binding site" evidence="17">
    <location>
        <position position="323"/>
    </location>
    <ligand>
        <name>(6S)-NADPHX</name>
        <dbReference type="ChEBI" id="CHEBI:64076"/>
    </ligand>
</feature>
<protein>
    <recommendedName>
        <fullName evidence="19">Bifunctional NAD(P)H-hydrate repair enzyme</fullName>
    </recommendedName>
    <alternativeName>
        <fullName evidence="19">Nicotinamide nucleotide repair protein</fullName>
    </alternativeName>
    <domain>
        <recommendedName>
            <fullName evidence="19">ADP-dependent (S)-NAD(P)H-hydrate dehydratase</fullName>
            <ecNumber evidence="19">4.2.1.136</ecNumber>
        </recommendedName>
        <alternativeName>
            <fullName evidence="19">ADP-dependent NAD(P)HX dehydratase</fullName>
        </alternativeName>
    </domain>
    <domain>
        <recommendedName>
            <fullName evidence="19">NAD(P)H-hydrate epimerase</fullName>
            <ecNumber evidence="19">5.1.99.6</ecNumber>
        </recommendedName>
    </domain>
</protein>
<evidence type="ECO:0000313" key="22">
    <source>
        <dbReference type="EMBL" id="MBH1942227.1"/>
    </source>
</evidence>
<evidence type="ECO:0000259" key="21">
    <source>
        <dbReference type="PROSITE" id="PS51385"/>
    </source>
</evidence>
<proteinExistence type="inferred from homology"/>
<feature type="binding site" evidence="17">
    <location>
        <position position="254"/>
    </location>
    <ligand>
        <name>(6S)-NADPHX</name>
        <dbReference type="ChEBI" id="CHEBI:64076"/>
    </ligand>
</feature>
<gene>
    <name evidence="17" type="primary">nnrD</name>
    <name evidence="18" type="synonym">nnrE</name>
    <name evidence="22" type="ORF">I5677_15105</name>
</gene>
<dbReference type="EMBL" id="JAEAGR010000018">
    <property type="protein sequence ID" value="MBH1942227.1"/>
    <property type="molecule type" value="Genomic_DNA"/>
</dbReference>
<comment type="subunit">
    <text evidence="17">Homotetramer.</text>
</comment>
<dbReference type="PROSITE" id="PS51385">
    <property type="entry name" value="YJEF_N"/>
    <property type="match status" value="1"/>
</dbReference>
<evidence type="ECO:0000256" key="8">
    <source>
        <dbReference type="ARBA" id="ARBA00022857"/>
    </source>
</evidence>
<evidence type="ECO:0000259" key="20">
    <source>
        <dbReference type="PROSITE" id="PS51383"/>
    </source>
</evidence>
<dbReference type="PIRSF" id="PIRSF017184">
    <property type="entry name" value="Nnr"/>
    <property type="match status" value="1"/>
</dbReference>
<dbReference type="PROSITE" id="PS01050">
    <property type="entry name" value="YJEF_C_2"/>
    <property type="match status" value="1"/>
</dbReference>
<dbReference type="EC" id="5.1.99.6" evidence="19"/>
<feature type="binding site" evidence="17">
    <location>
        <position position="386"/>
    </location>
    <ligand>
        <name>(6S)-NADPHX</name>
        <dbReference type="ChEBI" id="CHEBI:64076"/>
    </ligand>
</feature>
<evidence type="ECO:0000256" key="2">
    <source>
        <dbReference type="ARBA" id="ARBA00000909"/>
    </source>
</evidence>
<evidence type="ECO:0000256" key="19">
    <source>
        <dbReference type="PIRNR" id="PIRNR017184"/>
    </source>
</evidence>
<feature type="binding site" evidence="17">
    <location>
        <begin position="423"/>
        <end position="427"/>
    </location>
    <ligand>
        <name>AMP</name>
        <dbReference type="ChEBI" id="CHEBI:456215"/>
    </ligand>
</feature>
<keyword evidence="12 17" id="KW-0456">Lyase</keyword>
<dbReference type="GO" id="GO:0110051">
    <property type="term" value="P:metabolite repair"/>
    <property type="evidence" value="ECO:0007669"/>
    <property type="project" value="TreeGrafter"/>
</dbReference>
<organism evidence="22 23">
    <name type="scientific">Mobilitalea sibirica</name>
    <dbReference type="NCBI Taxonomy" id="1462919"/>
    <lineage>
        <taxon>Bacteria</taxon>
        <taxon>Bacillati</taxon>
        <taxon>Bacillota</taxon>
        <taxon>Clostridia</taxon>
        <taxon>Lachnospirales</taxon>
        <taxon>Lachnospiraceae</taxon>
        <taxon>Mobilitalea</taxon>
    </lineage>
</organism>
<keyword evidence="10 17" id="KW-0520">NAD</keyword>
<dbReference type="NCBIfam" id="TIGR00197">
    <property type="entry name" value="yjeF_nterm"/>
    <property type="match status" value="1"/>
</dbReference>
<dbReference type="InterPro" id="IPR004443">
    <property type="entry name" value="YjeF_N_dom"/>
</dbReference>
<keyword evidence="6 17" id="KW-0547">Nucleotide-binding</keyword>
<dbReference type="NCBIfam" id="TIGR00196">
    <property type="entry name" value="yjeF_cterm"/>
    <property type="match status" value="1"/>
</dbReference>
<dbReference type="CDD" id="cd01171">
    <property type="entry name" value="YXKO-related"/>
    <property type="match status" value="1"/>
</dbReference>
<feature type="binding site" evidence="17">
    <location>
        <position position="451"/>
    </location>
    <ligand>
        <name>AMP</name>
        <dbReference type="ChEBI" id="CHEBI:456215"/>
    </ligand>
</feature>
<keyword evidence="11 18" id="KW-0413">Isomerase</keyword>
<comment type="catalytic activity">
    <reaction evidence="15 17 19">
        <text>(6S)-NADHX + ADP = AMP + phosphate + NADH + H(+)</text>
        <dbReference type="Rhea" id="RHEA:32223"/>
        <dbReference type="ChEBI" id="CHEBI:15378"/>
        <dbReference type="ChEBI" id="CHEBI:43474"/>
        <dbReference type="ChEBI" id="CHEBI:57945"/>
        <dbReference type="ChEBI" id="CHEBI:64074"/>
        <dbReference type="ChEBI" id="CHEBI:456215"/>
        <dbReference type="ChEBI" id="CHEBI:456216"/>
        <dbReference type="EC" id="4.2.1.136"/>
    </reaction>
</comment>
<dbReference type="GO" id="GO:0046496">
    <property type="term" value="P:nicotinamide nucleotide metabolic process"/>
    <property type="evidence" value="ECO:0007669"/>
    <property type="project" value="UniProtKB-UniRule"/>
</dbReference>
<dbReference type="PROSITE" id="PS51383">
    <property type="entry name" value="YJEF_C_3"/>
    <property type="match status" value="1"/>
</dbReference>
<feature type="binding site" evidence="18">
    <location>
        <position position="135"/>
    </location>
    <ligand>
        <name>(6S)-NADPHX</name>
        <dbReference type="ChEBI" id="CHEBI:64076"/>
    </ligand>
</feature>
<comment type="function">
    <text evidence="14 19">Bifunctional enzyme that catalyzes the epimerization of the S- and R-forms of NAD(P)HX and the dehydration of the S-form of NAD(P)HX at the expense of ADP, which is converted to AMP. This allows the repair of both epimers of NAD(P)HX, a damaged form of NAD(P)H that is a result of enzymatic or heat-dependent hydration.</text>
</comment>
<feature type="binding site" evidence="17">
    <location>
        <position position="452"/>
    </location>
    <ligand>
        <name>(6S)-NADPHX</name>
        <dbReference type="ChEBI" id="CHEBI:64076"/>
    </ligand>
</feature>
<dbReference type="Gene3D" id="3.40.50.10260">
    <property type="entry name" value="YjeF N-terminal domain"/>
    <property type="match status" value="1"/>
</dbReference>
<dbReference type="Gene3D" id="3.40.1190.20">
    <property type="match status" value="1"/>
</dbReference>
<dbReference type="InterPro" id="IPR029056">
    <property type="entry name" value="Ribokinase-like"/>
</dbReference>
<comment type="function">
    <text evidence="18">Catalyzes the epimerization of the S- and R-forms of NAD(P)HX, a damaged form of NAD(P)H that is a result of enzymatic or heat-dependent hydration. This is a prerequisite for the S-specific NAD(P)H-hydrate dehydratase to allow the repair of both epimers of NAD(P)HX.</text>
</comment>
<dbReference type="InterPro" id="IPR000631">
    <property type="entry name" value="CARKD"/>
</dbReference>
<dbReference type="InterPro" id="IPR030677">
    <property type="entry name" value="Nnr"/>
</dbReference>
<evidence type="ECO:0000256" key="18">
    <source>
        <dbReference type="HAMAP-Rule" id="MF_01966"/>
    </source>
</evidence>
<evidence type="ECO:0000256" key="16">
    <source>
        <dbReference type="ARBA" id="ARBA00049209"/>
    </source>
</evidence>
<keyword evidence="5 18" id="KW-0479">Metal-binding</keyword>
<feature type="binding site" evidence="18">
    <location>
        <position position="120"/>
    </location>
    <ligand>
        <name>K(+)</name>
        <dbReference type="ChEBI" id="CHEBI:29103"/>
    </ligand>
</feature>
<evidence type="ECO:0000256" key="9">
    <source>
        <dbReference type="ARBA" id="ARBA00022958"/>
    </source>
</evidence>
<keyword evidence="8 17" id="KW-0521">NADP</keyword>
<dbReference type="SUPFAM" id="SSF64153">
    <property type="entry name" value="YjeF N-terminal domain-like"/>
    <property type="match status" value="1"/>
</dbReference>
<accession>A0A8J7H509</accession>
<dbReference type="RefSeq" id="WP_197662478.1">
    <property type="nucleotide sequence ID" value="NZ_JAEAGR010000018.1"/>
</dbReference>
<feature type="domain" description="YjeF N-terminal" evidence="21">
    <location>
        <begin position="10"/>
        <end position="210"/>
    </location>
</feature>
<comment type="similarity">
    <text evidence="18">Belongs to the NnrE/AIBP family.</text>
</comment>
<feature type="domain" description="YjeF C-terminal" evidence="20">
    <location>
        <begin position="219"/>
        <end position="510"/>
    </location>
</feature>
<comment type="similarity">
    <text evidence="17">Belongs to the NnrD/CARKD family.</text>
</comment>
<evidence type="ECO:0000256" key="17">
    <source>
        <dbReference type="HAMAP-Rule" id="MF_01965"/>
    </source>
</evidence>
<feature type="binding site" evidence="18">
    <location>
        <position position="59"/>
    </location>
    <ligand>
        <name>K(+)</name>
        <dbReference type="ChEBI" id="CHEBI:29103"/>
    </ligand>
</feature>
<evidence type="ECO:0000256" key="1">
    <source>
        <dbReference type="ARBA" id="ARBA00000013"/>
    </source>
</evidence>
<evidence type="ECO:0000313" key="23">
    <source>
        <dbReference type="Proteomes" id="UP000623269"/>
    </source>
</evidence>
<evidence type="ECO:0000256" key="10">
    <source>
        <dbReference type="ARBA" id="ARBA00023027"/>
    </source>
</evidence>